<accession>A0AAI9Z444</accession>
<comment type="caution">
    <text evidence="1">The sequence shown here is derived from an EMBL/GenBank/DDBJ whole genome shotgun (WGS) entry which is preliminary data.</text>
</comment>
<evidence type="ECO:0000313" key="1">
    <source>
        <dbReference type="EMBL" id="KAK1534119.1"/>
    </source>
</evidence>
<dbReference type="EMBL" id="MOOE01000003">
    <property type="protein sequence ID" value="KAK1534119.1"/>
    <property type="molecule type" value="Genomic_DNA"/>
</dbReference>
<organism evidence="1 2">
    <name type="scientific">Colletotrichum costaricense</name>
    <dbReference type="NCBI Taxonomy" id="1209916"/>
    <lineage>
        <taxon>Eukaryota</taxon>
        <taxon>Fungi</taxon>
        <taxon>Dikarya</taxon>
        <taxon>Ascomycota</taxon>
        <taxon>Pezizomycotina</taxon>
        <taxon>Sordariomycetes</taxon>
        <taxon>Hypocreomycetidae</taxon>
        <taxon>Glomerellales</taxon>
        <taxon>Glomerellaceae</taxon>
        <taxon>Colletotrichum</taxon>
        <taxon>Colletotrichum acutatum species complex</taxon>
    </lineage>
</organism>
<dbReference type="GeneID" id="85334605"/>
<dbReference type="RefSeq" id="XP_060317323.1">
    <property type="nucleotide sequence ID" value="XM_060451058.1"/>
</dbReference>
<reference evidence="1 2" key="1">
    <citation type="submission" date="2016-10" db="EMBL/GenBank/DDBJ databases">
        <title>The genome sequence of Colletotrichum fioriniae PJ7.</title>
        <authorList>
            <person name="Baroncelli R."/>
        </authorList>
    </citation>
    <scope>NUCLEOTIDE SEQUENCE [LARGE SCALE GENOMIC DNA]</scope>
    <source>
        <strain evidence="1 2">IMI 309622</strain>
    </source>
</reference>
<gene>
    <name evidence="1" type="ORF">CCOS01_02871</name>
</gene>
<feature type="non-terminal residue" evidence="1">
    <location>
        <position position="1"/>
    </location>
</feature>
<proteinExistence type="predicted"/>
<evidence type="ECO:0000313" key="2">
    <source>
        <dbReference type="Proteomes" id="UP001240678"/>
    </source>
</evidence>
<keyword evidence="2" id="KW-1185">Reference proteome</keyword>
<sequence>VFATRPAYAVALEVLPPGFELFGRTVTVERLKKIRPSNRQLRSRAAATANPTFTAVVNLTLAVVVIPTLAPVVKPSRDEKEEGALLAESVNHTYEVLDPDMPVPQ</sequence>
<protein>
    <submittedName>
        <fullName evidence="1">Uncharacterized protein</fullName>
    </submittedName>
</protein>
<dbReference type="AlphaFoldDB" id="A0AAI9Z444"/>
<dbReference type="Proteomes" id="UP001240678">
    <property type="component" value="Unassembled WGS sequence"/>
</dbReference>
<name>A0AAI9Z444_9PEZI</name>